<evidence type="ECO:0000313" key="2">
    <source>
        <dbReference type="Proteomes" id="UP000677413"/>
    </source>
</evidence>
<keyword evidence="2" id="KW-1185">Reference proteome</keyword>
<sequence length="201" mass="21602">MNTAEAYGCGCVAELGDGGGEAFGVQARGVAQGAVLVDALTSVGHHQGDQGSRAGHGAEGEFDQVEQRCRVDSLPRRATDEQWLAQRPQLTTVAAAPRSERCSALRLTRPATAIGQAERQEPSFQDLPLAVRLRFARRTAESSIHRASAEACRAPRPTAVPGWPFRPRAVPVNHDVKCAAMCDIHHHVKTNAHPDTFSSPR</sequence>
<proteinExistence type="predicted"/>
<protein>
    <submittedName>
        <fullName evidence="1">Uncharacterized protein</fullName>
    </submittedName>
</protein>
<dbReference type="Proteomes" id="UP000677413">
    <property type="component" value="Unassembled WGS sequence"/>
</dbReference>
<organism evidence="1 2">
    <name type="scientific">Streptomyces liliiviolaceus</name>
    <dbReference type="NCBI Taxonomy" id="2823109"/>
    <lineage>
        <taxon>Bacteria</taxon>
        <taxon>Bacillati</taxon>
        <taxon>Actinomycetota</taxon>
        <taxon>Actinomycetes</taxon>
        <taxon>Kitasatosporales</taxon>
        <taxon>Streptomycetaceae</taxon>
        <taxon>Streptomyces</taxon>
    </lineage>
</organism>
<dbReference type="EMBL" id="JAGPYQ010000002">
    <property type="protein sequence ID" value="MBQ0854797.1"/>
    <property type="molecule type" value="Genomic_DNA"/>
</dbReference>
<reference evidence="1 2" key="1">
    <citation type="submission" date="2021-04" db="EMBL/GenBank/DDBJ databases">
        <authorList>
            <person name="Tang X."/>
            <person name="Zhou X."/>
            <person name="Chen X."/>
            <person name="Cernava T."/>
            <person name="Zhang C."/>
        </authorList>
    </citation>
    <scope>NUCLEOTIDE SEQUENCE [LARGE SCALE GENOMIC DNA]</scope>
    <source>
        <strain evidence="1 2">BH-SS-21</strain>
    </source>
</reference>
<evidence type="ECO:0000313" key="1">
    <source>
        <dbReference type="EMBL" id="MBQ0854797.1"/>
    </source>
</evidence>
<dbReference type="AlphaFoldDB" id="A0A940Y804"/>
<comment type="caution">
    <text evidence="1">The sequence shown here is derived from an EMBL/GenBank/DDBJ whole genome shotgun (WGS) entry which is preliminary data.</text>
</comment>
<accession>A0A940Y804</accession>
<gene>
    <name evidence="1" type="ORF">J8N05_42305</name>
</gene>
<name>A0A940Y804_9ACTN</name>